<dbReference type="SMART" id="SM00178">
    <property type="entry name" value="SAR"/>
    <property type="match status" value="1"/>
</dbReference>
<feature type="binding site" evidence="4">
    <location>
        <position position="71"/>
    </location>
    <ligand>
        <name>GTP</name>
        <dbReference type="ChEBI" id="CHEBI:37565"/>
    </ligand>
</feature>
<evidence type="ECO:0000256" key="5">
    <source>
        <dbReference type="PIRSR" id="PIRSR606689-2"/>
    </source>
</evidence>
<dbReference type="Gene3D" id="3.40.50.300">
    <property type="entry name" value="P-loop containing nucleotide triphosphate hydrolases"/>
    <property type="match status" value="1"/>
</dbReference>
<dbReference type="SMART" id="SM00175">
    <property type="entry name" value="RAB"/>
    <property type="match status" value="1"/>
</dbReference>
<evidence type="ECO:0000256" key="2">
    <source>
        <dbReference type="ARBA" id="ARBA00022741"/>
    </source>
</evidence>
<organism evidence="6 7">
    <name type="scientific">Malassezia pachydermatis</name>
    <dbReference type="NCBI Taxonomy" id="77020"/>
    <lineage>
        <taxon>Eukaryota</taxon>
        <taxon>Fungi</taxon>
        <taxon>Dikarya</taxon>
        <taxon>Basidiomycota</taxon>
        <taxon>Ustilaginomycotina</taxon>
        <taxon>Malasseziomycetes</taxon>
        <taxon>Malasseziales</taxon>
        <taxon>Malasseziaceae</taxon>
        <taxon>Malassezia</taxon>
    </lineage>
</organism>
<dbReference type="PRINTS" id="PR00449">
    <property type="entry name" value="RASTRNSFRMNG"/>
</dbReference>
<name>A0A0M9VR23_9BASI</name>
<dbReference type="SUPFAM" id="SSF52540">
    <property type="entry name" value="P-loop containing nucleoside triphosphate hydrolases"/>
    <property type="match status" value="1"/>
</dbReference>
<dbReference type="OrthoDB" id="2011769at2759"/>
<feature type="binding site" evidence="5">
    <location>
        <position position="49"/>
    </location>
    <ligand>
        <name>Mg(2+)</name>
        <dbReference type="ChEBI" id="CHEBI:18420"/>
    </ligand>
</feature>
<evidence type="ECO:0000256" key="1">
    <source>
        <dbReference type="ARBA" id="ARBA00010290"/>
    </source>
</evidence>
<dbReference type="CDD" id="cd04159">
    <property type="entry name" value="Arl10_like"/>
    <property type="match status" value="1"/>
</dbReference>
<dbReference type="RefSeq" id="XP_017993755.1">
    <property type="nucleotide sequence ID" value="XM_018137406.1"/>
</dbReference>
<dbReference type="GO" id="GO:0046872">
    <property type="term" value="F:metal ion binding"/>
    <property type="evidence" value="ECO:0007669"/>
    <property type="project" value="UniProtKB-KW"/>
</dbReference>
<dbReference type="EMBL" id="LGAV01000001">
    <property type="protein sequence ID" value="KOS16123.1"/>
    <property type="molecule type" value="Genomic_DNA"/>
</dbReference>
<dbReference type="InterPro" id="IPR006689">
    <property type="entry name" value="Small_GTPase_ARF/SAR"/>
</dbReference>
<dbReference type="PROSITE" id="PS51417">
    <property type="entry name" value="ARF"/>
    <property type="match status" value="1"/>
</dbReference>
<feature type="binding site" evidence="5">
    <location>
        <position position="31"/>
    </location>
    <ligand>
        <name>Mg(2+)</name>
        <dbReference type="ChEBI" id="CHEBI:18420"/>
    </ligand>
</feature>
<evidence type="ECO:0000313" key="6">
    <source>
        <dbReference type="EMBL" id="KOS16123.1"/>
    </source>
</evidence>
<dbReference type="Pfam" id="PF00025">
    <property type="entry name" value="Arf"/>
    <property type="match status" value="2"/>
</dbReference>
<dbReference type="SMART" id="SM00177">
    <property type="entry name" value="ARF"/>
    <property type="match status" value="1"/>
</dbReference>
<feature type="binding site" evidence="4">
    <location>
        <begin position="24"/>
        <end position="31"/>
    </location>
    <ligand>
        <name>GTP</name>
        <dbReference type="ChEBI" id="CHEBI:37565"/>
    </ligand>
</feature>
<dbReference type="GO" id="GO:0098852">
    <property type="term" value="C:lytic vacuole membrane"/>
    <property type="evidence" value="ECO:0007669"/>
    <property type="project" value="TreeGrafter"/>
</dbReference>
<dbReference type="PANTHER" id="PTHR45732">
    <property type="entry name" value="ADP-RIBOSYLATION FACTOR-LIKE PROTEIN 8"/>
    <property type="match status" value="1"/>
</dbReference>
<evidence type="ECO:0000313" key="7">
    <source>
        <dbReference type="Proteomes" id="UP000037751"/>
    </source>
</evidence>
<accession>A0A0M9VR23</accession>
<dbReference type="InterPro" id="IPR027417">
    <property type="entry name" value="P-loop_NTPase"/>
</dbReference>
<reference evidence="6 7" key="1">
    <citation type="submission" date="2015-07" db="EMBL/GenBank/DDBJ databases">
        <title>Draft Genome Sequence of Malassezia furfur CBS1878 and Malassezia pachydermatis CBS1879.</title>
        <authorList>
            <person name="Triana S."/>
            <person name="Ohm R."/>
            <person name="Gonzalez A."/>
            <person name="DeCock H."/>
            <person name="Restrepo S."/>
            <person name="Celis A."/>
        </authorList>
    </citation>
    <scope>NUCLEOTIDE SEQUENCE [LARGE SCALE GENOMIC DNA]</scope>
    <source>
        <strain evidence="6 7">CBS 1879</strain>
    </source>
</reference>
<keyword evidence="5" id="KW-0479">Metal-binding</keyword>
<dbReference type="GO" id="GO:0015031">
    <property type="term" value="P:protein transport"/>
    <property type="evidence" value="ECO:0007669"/>
    <property type="project" value="InterPro"/>
</dbReference>
<comment type="caution">
    <text evidence="6">The sequence shown here is derived from an EMBL/GenBank/DDBJ whole genome shotgun (WGS) entry which is preliminary data.</text>
</comment>
<dbReference type="VEuPathDB" id="FungiDB:Malapachy_2922"/>
<evidence type="ECO:0000256" key="3">
    <source>
        <dbReference type="ARBA" id="ARBA00023134"/>
    </source>
</evidence>
<dbReference type="AlphaFoldDB" id="A0A0M9VR23"/>
<keyword evidence="5" id="KW-0460">Magnesium</keyword>
<dbReference type="GeneID" id="28729282"/>
<sequence length="196" mass="22163">MIWAFWEWLQSLFYTKELDICLVGLPNAGKTTLAGVLTNGEYIEGVSPTVGYNLRQLRKGYVQMKIWDLGGQPRFRTMWERYCTGASAIVFLVDASVPRPKSPGPPASMEAEEKRSQQWTTAREELHTLLTHTSLASVPLLVLATKCDVPGHATHDEVVSQMKLTSIRDREVFCYSISSRTKTNIDVVLRWLCARK</sequence>
<gene>
    <name evidence="6" type="ORF">Malapachy_2922</name>
</gene>
<dbReference type="STRING" id="77020.A0A0M9VR23"/>
<protein>
    <submittedName>
        <fullName evidence="6">Arf-like gtpase</fullName>
    </submittedName>
</protein>
<keyword evidence="3 4" id="KW-0342">GTP-binding</keyword>
<keyword evidence="7" id="KW-1185">Reference proteome</keyword>
<keyword evidence="2 4" id="KW-0547">Nucleotide-binding</keyword>
<dbReference type="Proteomes" id="UP000037751">
    <property type="component" value="Unassembled WGS sequence"/>
</dbReference>
<dbReference type="GO" id="GO:0005525">
    <property type="term" value="F:GTP binding"/>
    <property type="evidence" value="ECO:0007669"/>
    <property type="project" value="UniProtKB-KW"/>
</dbReference>
<dbReference type="PANTHER" id="PTHR45732:SF7">
    <property type="entry name" value="ADP-RIBOSYLATION FACTOR-LIKE PROTEIN 8"/>
    <property type="match status" value="1"/>
</dbReference>
<dbReference type="InterPro" id="IPR044154">
    <property type="entry name" value="Arl8a/8b"/>
</dbReference>
<dbReference type="GO" id="GO:0003924">
    <property type="term" value="F:GTPase activity"/>
    <property type="evidence" value="ECO:0007669"/>
    <property type="project" value="InterPro"/>
</dbReference>
<evidence type="ECO:0000256" key="4">
    <source>
        <dbReference type="PIRSR" id="PIRSR606689-1"/>
    </source>
</evidence>
<proteinExistence type="inferred from homology"/>
<comment type="similarity">
    <text evidence="1">Belongs to the small GTPase superfamily. Arf family.</text>
</comment>